<evidence type="ECO:0000313" key="3">
    <source>
        <dbReference type="Proteomes" id="UP000695000"/>
    </source>
</evidence>
<feature type="region of interest" description="Disordered" evidence="1">
    <location>
        <begin position="213"/>
        <end position="249"/>
    </location>
</feature>
<proteinExistence type="predicted"/>
<dbReference type="SUPFAM" id="SSF48464">
    <property type="entry name" value="ENTH/VHS domain"/>
    <property type="match status" value="1"/>
</dbReference>
<feature type="compositionally biased region" description="Acidic residues" evidence="1">
    <location>
        <begin position="214"/>
        <end position="225"/>
    </location>
</feature>
<dbReference type="InterPro" id="IPR013809">
    <property type="entry name" value="ENTH"/>
</dbReference>
<sequence>MMENFLMWKVREIADKVTNVVMNYTEIEAKVREATNDEAWGPTGQIMQELAHSTFTYEHFPEVMSMLWKRMLQDNKQHWRRTYKSLLVLNYLIRNGSERVVTSAREHIYDLRTLENYTFTDEHDKDQGVNIRHKVKELIDFIQDDDKLREERKKAKKNKDKYIGMSWDMMGGSRSGGSDRWMDDNYYNRSNSDYGNNEADVGGNNRYRDRSFEEDYDVEKEESDSESNHNNARRYKDTEQVGSPKHADRRVNLNLNSSITKSPAKAVKTIKKVDLGAAANFGKDDMVAAIGNNETSADLLNDDFNPRAMDGGGVTKEEKFGDFESAFGAGSSLEETPVKSDDDFADFSSAFTSPTTPQSHQPNLFETVVAPTPVAVPSQPNNDLLLGDLGFDSLNINNTTTNNLMTQTNGNQNDLLDDFSTESGEDVLALLSRPVVTVEDSQFLGSKFVEALEHLPGPLTLARIKKKSRRSAFLDQCYGSIVQSFVTNFRCHEDAATYDLFRRFCFIENRHYAVEALTVLLDTLSQKMDGIDIRENLITGVVVNEGLFDALIYYLSDDLNQLEFEHFLQMIISLPSRLANAFSGNVNDFFIPKNYSKFLLYTIFKVVEFGVHLSLDLNGERLGQFVSKFLLVYCCNCESDLNNFVLLLYVWRDQRYRSLTIGMLNNLSAKAVEILAPKLLKHTPPNDLLNVMDKSLLDNKNWKHILTVKLPLLSYFECSKSYALPSNLVMFLHKSQPDLLFELILNLLDAWSNKLAIEKTSVEQHFYITKLIIVSVAAMIPDFEKSAEKRKRIKDKVLLGMPNHLQCAVEEIRCMGMVTGETVLNFLQEKSLESIKLLFDYKKETERVLKAELSKSFYPDILRSGDEKDFNGVSSEIHSDQDFIVMFESFADHKFVPLKRDNYMPVVIERRVVEKSVTSQTTINSLRLNETNEDLDSDDDLVPYDTSNDVTVNKKQPPVYLSEIRDGLLEATDPDVFTMSLENCEKVIKAHMTKSNYRLGIELMDVLISLTPKFYVDNFDELVLNACVALVLADPNRYAQYLGQEFHSFAKGIYSISHRILILMILQTAVLELAKGEVCNSDDVALKKLPLDERLKSKTRYFMKARRKVETKLLFEDCMHSFFYPLINGYKSKMDALLLINYLHTLSVIGVAGKNCTKGKDFATEAMRIVMMDWEHEDAKVRLAVTELLFVIVGNYFRHVEYMRDLIENLLNERFRKEPNTECRILAKQIFQCYERSRSELFTFKLNEM</sequence>
<dbReference type="Gene3D" id="1.25.40.720">
    <property type="entry name" value="Telomere length regulation protein 2, C-terminal domain"/>
    <property type="match status" value="2"/>
</dbReference>
<dbReference type="SMART" id="SM00273">
    <property type="entry name" value="ENTH"/>
    <property type="match status" value="1"/>
</dbReference>
<dbReference type="RefSeq" id="XP_017777105.1">
    <property type="nucleotide sequence ID" value="XM_017921616.1"/>
</dbReference>
<evidence type="ECO:0000313" key="4">
    <source>
        <dbReference type="RefSeq" id="XP_017777105.1"/>
    </source>
</evidence>
<feature type="domain" description="ENTH" evidence="2">
    <location>
        <begin position="19"/>
        <end position="152"/>
    </location>
</feature>
<keyword evidence="3" id="KW-1185">Reference proteome</keyword>
<dbReference type="Gene3D" id="1.25.40.90">
    <property type="match status" value="1"/>
</dbReference>
<dbReference type="PANTHER" id="PTHR12276:SF45">
    <property type="entry name" value="CLATHRIN INTERACTOR 1"/>
    <property type="match status" value="1"/>
</dbReference>
<name>A0ABM1MRA5_NICVS</name>
<feature type="compositionally biased region" description="Basic and acidic residues" evidence="1">
    <location>
        <begin position="234"/>
        <end position="249"/>
    </location>
</feature>
<dbReference type="Pfam" id="PF10193">
    <property type="entry name" value="Telomere_reg-2"/>
    <property type="match status" value="1"/>
</dbReference>
<evidence type="ECO:0000256" key="1">
    <source>
        <dbReference type="SAM" id="MobiDB-lite"/>
    </source>
</evidence>
<reference evidence="4" key="1">
    <citation type="submission" date="2025-08" db="UniProtKB">
        <authorList>
            <consortium name="RefSeq"/>
        </authorList>
    </citation>
    <scope>IDENTIFICATION</scope>
    <source>
        <tissue evidence="4">Whole Larva</tissue>
    </source>
</reference>
<dbReference type="CDD" id="cd16989">
    <property type="entry name" value="ENTH_EpsinR"/>
    <property type="match status" value="1"/>
</dbReference>
<protein>
    <submittedName>
        <fullName evidence="4">Uncharacterized protein LOC108563057</fullName>
    </submittedName>
</protein>
<dbReference type="Pfam" id="PF01417">
    <property type="entry name" value="ENTH"/>
    <property type="match status" value="1"/>
</dbReference>
<evidence type="ECO:0000259" key="2">
    <source>
        <dbReference type="PROSITE" id="PS50942"/>
    </source>
</evidence>
<gene>
    <name evidence="4" type="primary">LOC108563057</name>
</gene>
<dbReference type="PANTHER" id="PTHR12276">
    <property type="entry name" value="EPSIN/ENT-RELATED"/>
    <property type="match status" value="1"/>
</dbReference>
<feature type="region of interest" description="Disordered" evidence="1">
    <location>
        <begin position="189"/>
        <end position="208"/>
    </location>
</feature>
<dbReference type="GeneID" id="108563057"/>
<accession>A0ABM1MRA5</accession>
<dbReference type="InterPro" id="IPR019337">
    <property type="entry name" value="Telomere_length_regulation_dom"/>
</dbReference>
<organism evidence="3 4">
    <name type="scientific">Nicrophorus vespilloides</name>
    <name type="common">Boreal carrion beetle</name>
    <dbReference type="NCBI Taxonomy" id="110193"/>
    <lineage>
        <taxon>Eukaryota</taxon>
        <taxon>Metazoa</taxon>
        <taxon>Ecdysozoa</taxon>
        <taxon>Arthropoda</taxon>
        <taxon>Hexapoda</taxon>
        <taxon>Insecta</taxon>
        <taxon>Pterygota</taxon>
        <taxon>Neoptera</taxon>
        <taxon>Endopterygota</taxon>
        <taxon>Coleoptera</taxon>
        <taxon>Polyphaga</taxon>
        <taxon>Staphyliniformia</taxon>
        <taxon>Silphidae</taxon>
        <taxon>Nicrophorinae</taxon>
        <taxon>Nicrophorus</taxon>
    </lineage>
</organism>
<dbReference type="PROSITE" id="PS50942">
    <property type="entry name" value="ENTH"/>
    <property type="match status" value="1"/>
</dbReference>
<dbReference type="InterPro" id="IPR008942">
    <property type="entry name" value="ENTH_VHS"/>
</dbReference>
<dbReference type="Proteomes" id="UP000695000">
    <property type="component" value="Unplaced"/>
</dbReference>
<dbReference type="InterPro" id="IPR038528">
    <property type="entry name" value="TEL2_C_sf"/>
</dbReference>